<sequence>MSCIQSNRIYSKALFLVFTLALLIFTTSLAPAQEEQGETIYEPGAALLEIFKTDSIDKVSDLVPVIRTLWKRDLACTYSGSWDQKGNAWFVMFGANSFFVVTFLVPERYAEIGLENPYVARFSFYYEVKQSGKYGFNIWHGRNACRLVIGNSIVVENSSIRDNSSTMQGVCKLEKGFHRVEFWLVSSLSAYRNDDAYFMIKVLSPDAFDAELITKDKLLMKPAKPPKP</sequence>
<evidence type="ECO:0000256" key="1">
    <source>
        <dbReference type="SAM" id="Phobius"/>
    </source>
</evidence>
<evidence type="ECO:0000313" key="3">
    <source>
        <dbReference type="EMBL" id="PIU42407.1"/>
    </source>
</evidence>
<keyword evidence="1" id="KW-0472">Membrane</keyword>
<accession>A0A2J0L7A7</accession>
<feature type="signal peptide" evidence="2">
    <location>
        <begin position="1"/>
        <end position="32"/>
    </location>
</feature>
<dbReference type="Proteomes" id="UP000230052">
    <property type="component" value="Unassembled WGS sequence"/>
</dbReference>
<keyword evidence="1" id="KW-0812">Transmembrane</keyword>
<evidence type="ECO:0000313" key="4">
    <source>
        <dbReference type="Proteomes" id="UP000230052"/>
    </source>
</evidence>
<feature type="chain" id="PRO_5014344475" description="PA14 domain-containing protein" evidence="2">
    <location>
        <begin position="33"/>
        <end position="228"/>
    </location>
</feature>
<name>A0A2J0L7A7_9BACT</name>
<dbReference type="EMBL" id="PEWV01000007">
    <property type="protein sequence ID" value="PIU42407.1"/>
    <property type="molecule type" value="Genomic_DNA"/>
</dbReference>
<comment type="caution">
    <text evidence="3">The sequence shown here is derived from an EMBL/GenBank/DDBJ whole genome shotgun (WGS) entry which is preliminary data.</text>
</comment>
<organism evidence="3 4">
    <name type="scientific">Candidatus Aquitaenariimonas noxiae</name>
    <dbReference type="NCBI Taxonomy" id="1974741"/>
    <lineage>
        <taxon>Bacteria</taxon>
        <taxon>Pseudomonadati</taxon>
        <taxon>Candidatus Omnitrophota</taxon>
        <taxon>Candidatus Aquitaenariimonas</taxon>
    </lineage>
</organism>
<reference evidence="3 4" key="1">
    <citation type="submission" date="2017-09" db="EMBL/GenBank/DDBJ databases">
        <title>Depth-based differentiation of microbial function through sediment-hosted aquifers and enrichment of novel symbionts in the deep terrestrial subsurface.</title>
        <authorList>
            <person name="Probst A.J."/>
            <person name="Ladd B."/>
            <person name="Jarett J.K."/>
            <person name="Geller-Mcgrath D.E."/>
            <person name="Sieber C.M."/>
            <person name="Emerson J.B."/>
            <person name="Anantharaman K."/>
            <person name="Thomas B.C."/>
            <person name="Malmstrom R."/>
            <person name="Stieglmeier M."/>
            <person name="Klingl A."/>
            <person name="Woyke T."/>
            <person name="Ryan C.M."/>
            <person name="Banfield J.F."/>
        </authorList>
    </citation>
    <scope>NUCLEOTIDE SEQUENCE [LARGE SCALE GENOMIC DNA]</scope>
    <source>
        <strain evidence="3">CG07_land_8_20_14_0_80_42_15</strain>
    </source>
</reference>
<feature type="transmembrane region" description="Helical" evidence="1">
    <location>
        <begin position="88"/>
        <end position="105"/>
    </location>
</feature>
<keyword evidence="2" id="KW-0732">Signal</keyword>
<evidence type="ECO:0008006" key="5">
    <source>
        <dbReference type="Google" id="ProtNLM"/>
    </source>
</evidence>
<protein>
    <recommendedName>
        <fullName evidence="5">PA14 domain-containing protein</fullName>
    </recommendedName>
</protein>
<keyword evidence="1" id="KW-1133">Transmembrane helix</keyword>
<evidence type="ECO:0000256" key="2">
    <source>
        <dbReference type="SAM" id="SignalP"/>
    </source>
</evidence>
<proteinExistence type="predicted"/>
<dbReference type="AlphaFoldDB" id="A0A2J0L7A7"/>
<gene>
    <name evidence="3" type="ORF">COS99_00410</name>
</gene>